<proteinExistence type="predicted"/>
<feature type="non-terminal residue" evidence="1">
    <location>
        <position position="1"/>
    </location>
</feature>
<protein>
    <submittedName>
        <fullName evidence="1">Uncharacterized protein</fullName>
    </submittedName>
</protein>
<name>A0A0F8Z1J6_9ZZZZ</name>
<evidence type="ECO:0000313" key="1">
    <source>
        <dbReference type="EMBL" id="KKK87523.1"/>
    </source>
</evidence>
<comment type="caution">
    <text evidence="1">The sequence shown here is derived from an EMBL/GenBank/DDBJ whole genome shotgun (WGS) entry which is preliminary data.</text>
</comment>
<dbReference type="EMBL" id="LAZR01050361">
    <property type="protein sequence ID" value="KKK87523.1"/>
    <property type="molecule type" value="Genomic_DNA"/>
</dbReference>
<accession>A0A0F8Z1J6</accession>
<dbReference type="AlphaFoldDB" id="A0A0F8Z1J6"/>
<sequence>HGATWSGASLAFTHSETVTTIAADYDGPNRVVIVNTGNNLSAYKDTGAGFGAAVTSTDGEITPNGIFMYHQADWNVIITGTEVSTGDAILAVRIFGDGIWQAVDTWSANRTVLTAGSATNITLTDPRGGRPDTHRLSYRENFTGTGAYNRIMFSTMPTPANFAENRWREPYPTTYDEPDGLNMAFSITHVLLTTPSRVLRWPLAVPTTTIPDADIAYIKNPNSTLGTAPTEIWIDNSAGTYDTPGAGALSGLTRGADLELKFGYVTTFGNESSEGPRPTIARLDHFTDDKGHSYLIITADSAFALLSRFKAPRAIRYAGATYFDIFLTEVARAGYDFTSFSASLPAMTLRPEVVIRAGQSMLDVIRSLLARLDDTLIQRAEMIAMVEPNPADTTQDWNLSFNIDGDHPIHGPARYTIDALNT</sequence>
<feature type="non-terminal residue" evidence="1">
    <location>
        <position position="422"/>
    </location>
</feature>
<gene>
    <name evidence="1" type="ORF">LCGC14_2752390</name>
</gene>
<organism evidence="1">
    <name type="scientific">marine sediment metagenome</name>
    <dbReference type="NCBI Taxonomy" id="412755"/>
    <lineage>
        <taxon>unclassified sequences</taxon>
        <taxon>metagenomes</taxon>
        <taxon>ecological metagenomes</taxon>
    </lineage>
</organism>
<reference evidence="1" key="1">
    <citation type="journal article" date="2015" name="Nature">
        <title>Complex archaea that bridge the gap between prokaryotes and eukaryotes.</title>
        <authorList>
            <person name="Spang A."/>
            <person name="Saw J.H."/>
            <person name="Jorgensen S.L."/>
            <person name="Zaremba-Niedzwiedzka K."/>
            <person name="Martijn J."/>
            <person name="Lind A.E."/>
            <person name="van Eijk R."/>
            <person name="Schleper C."/>
            <person name="Guy L."/>
            <person name="Ettema T.J."/>
        </authorList>
    </citation>
    <scope>NUCLEOTIDE SEQUENCE</scope>
</reference>